<dbReference type="GO" id="GO:0006654">
    <property type="term" value="P:phosphatidic acid biosynthetic process"/>
    <property type="evidence" value="ECO:0007669"/>
    <property type="project" value="TreeGrafter"/>
</dbReference>
<dbReference type="SMART" id="SM00563">
    <property type="entry name" value="PlsC"/>
    <property type="match status" value="1"/>
</dbReference>
<feature type="region of interest" description="Disordered" evidence="6">
    <location>
        <begin position="234"/>
        <end position="255"/>
    </location>
</feature>
<dbReference type="EMBL" id="SNVV01000009">
    <property type="protein sequence ID" value="TDN50506.1"/>
    <property type="molecule type" value="Genomic_DNA"/>
</dbReference>
<evidence type="ECO:0000256" key="3">
    <source>
        <dbReference type="ARBA" id="ARBA00022679"/>
    </source>
</evidence>
<gene>
    <name evidence="8" type="ORF">C7389_109202</name>
</gene>
<dbReference type="SUPFAM" id="SSF69593">
    <property type="entry name" value="Glycerol-3-phosphate (1)-acyltransferase"/>
    <property type="match status" value="1"/>
</dbReference>
<keyword evidence="4" id="KW-0443">Lipid metabolism</keyword>
<dbReference type="AlphaFoldDB" id="A0A4R6DYR9"/>
<keyword evidence="2" id="KW-0444">Lipid biosynthesis</keyword>
<dbReference type="CDD" id="cd07989">
    <property type="entry name" value="LPLAT_AGPAT-like"/>
    <property type="match status" value="1"/>
</dbReference>
<dbReference type="PANTHER" id="PTHR10434:SF64">
    <property type="entry name" value="1-ACYL-SN-GLYCEROL-3-PHOSPHATE ACYLTRANSFERASE-RELATED"/>
    <property type="match status" value="1"/>
</dbReference>
<evidence type="ECO:0000256" key="5">
    <source>
        <dbReference type="ARBA" id="ARBA00023315"/>
    </source>
</evidence>
<keyword evidence="9" id="KW-1185">Reference proteome</keyword>
<evidence type="ECO:0000256" key="4">
    <source>
        <dbReference type="ARBA" id="ARBA00023098"/>
    </source>
</evidence>
<feature type="domain" description="Phospholipid/glycerol acyltransferase" evidence="7">
    <location>
        <begin position="55"/>
        <end position="167"/>
    </location>
</feature>
<evidence type="ECO:0000313" key="9">
    <source>
        <dbReference type="Proteomes" id="UP000295129"/>
    </source>
</evidence>
<dbReference type="InterPro" id="IPR002123">
    <property type="entry name" value="Plipid/glycerol_acylTrfase"/>
</dbReference>
<keyword evidence="3 8" id="KW-0808">Transferase</keyword>
<sequence>MRLGLHILQGALTIALLYRFCTERQQDRLRQRWSRRLLTILGIELSHDGLPQPGALLVANHVSWLDIYVINAVAPSAFVSKAEVRGWPLIGWLAARNSTIFLRRGSRGHARIVNQEIDQVLAMGRNVAVFPEGTTTDGSQVLHFHAALLQPAVSAGRPVQALAISYLDGEGHPTAAPAYDGDLSLGGCLANILAHRRLAARLCAAAPMETTARHRRDLAETARADIIRMAGLSAPPATEPATAAEAPGAAAAAQP</sequence>
<comment type="pathway">
    <text evidence="1">Lipid metabolism.</text>
</comment>
<evidence type="ECO:0000259" key="7">
    <source>
        <dbReference type="SMART" id="SM00563"/>
    </source>
</evidence>
<proteinExistence type="predicted"/>
<evidence type="ECO:0000256" key="1">
    <source>
        <dbReference type="ARBA" id="ARBA00005189"/>
    </source>
</evidence>
<name>A0A4R6DYR9_9RHOO</name>
<evidence type="ECO:0000256" key="6">
    <source>
        <dbReference type="SAM" id="MobiDB-lite"/>
    </source>
</evidence>
<dbReference type="Proteomes" id="UP000295129">
    <property type="component" value="Unassembled WGS sequence"/>
</dbReference>
<evidence type="ECO:0000313" key="8">
    <source>
        <dbReference type="EMBL" id="TDN50506.1"/>
    </source>
</evidence>
<dbReference type="GO" id="GO:0003841">
    <property type="term" value="F:1-acylglycerol-3-phosphate O-acyltransferase activity"/>
    <property type="evidence" value="ECO:0007669"/>
    <property type="project" value="TreeGrafter"/>
</dbReference>
<evidence type="ECO:0000256" key="2">
    <source>
        <dbReference type="ARBA" id="ARBA00022516"/>
    </source>
</evidence>
<comment type="caution">
    <text evidence="8">The sequence shown here is derived from an EMBL/GenBank/DDBJ whole genome shotgun (WGS) entry which is preliminary data.</text>
</comment>
<keyword evidence="5 8" id="KW-0012">Acyltransferase</keyword>
<accession>A0A4R6DYR9</accession>
<dbReference type="Pfam" id="PF01553">
    <property type="entry name" value="Acyltransferase"/>
    <property type="match status" value="1"/>
</dbReference>
<reference evidence="8 9" key="1">
    <citation type="submission" date="2019-03" db="EMBL/GenBank/DDBJ databases">
        <title>Genomic Encyclopedia of Type Strains, Phase IV (KMG-IV): sequencing the most valuable type-strain genomes for metagenomic binning, comparative biology and taxonomic classification.</title>
        <authorList>
            <person name="Goeker M."/>
        </authorList>
    </citation>
    <scope>NUCLEOTIDE SEQUENCE [LARGE SCALE GENOMIC DNA]</scope>
    <source>
        <strain evidence="8 9">DSM 12121</strain>
    </source>
</reference>
<organism evidence="8 9">
    <name type="scientific">Azoarcus indigens</name>
    <dbReference type="NCBI Taxonomy" id="29545"/>
    <lineage>
        <taxon>Bacteria</taxon>
        <taxon>Pseudomonadati</taxon>
        <taxon>Pseudomonadota</taxon>
        <taxon>Betaproteobacteria</taxon>
        <taxon>Rhodocyclales</taxon>
        <taxon>Zoogloeaceae</taxon>
        <taxon>Azoarcus</taxon>
    </lineage>
</organism>
<dbReference type="RefSeq" id="WP_246034735.1">
    <property type="nucleotide sequence ID" value="NZ_SNVV01000009.1"/>
</dbReference>
<dbReference type="PANTHER" id="PTHR10434">
    <property type="entry name" value="1-ACYL-SN-GLYCEROL-3-PHOSPHATE ACYLTRANSFERASE"/>
    <property type="match status" value="1"/>
</dbReference>
<protein>
    <submittedName>
        <fullName evidence="8">Lyso-ornithine lipid acyltransferase</fullName>
    </submittedName>
</protein>